<evidence type="ECO:0008006" key="5">
    <source>
        <dbReference type="Google" id="ProtNLM"/>
    </source>
</evidence>
<name>A0A1I6E8Y2_9RHOB</name>
<accession>A0A1I6E8Y2</accession>
<dbReference type="STRING" id="871652.SAMN04515673_108100"/>
<gene>
    <name evidence="3" type="ORF">SAMN04515673_108100</name>
</gene>
<comment type="similarity">
    <text evidence="1">Belongs to the SDHAF4 family.</text>
</comment>
<dbReference type="Proteomes" id="UP000199302">
    <property type="component" value="Unassembled WGS sequence"/>
</dbReference>
<sequence>MDSAKSGPEMTGAAPTGPERQTDLPDAAKRALAEAEARRKAAADVALPPELGGRDGPEPVRYGDWEKKGLAVDF</sequence>
<organism evidence="3 4">
    <name type="scientific">Poseidonocella sedimentorum</name>
    <dbReference type="NCBI Taxonomy" id="871652"/>
    <lineage>
        <taxon>Bacteria</taxon>
        <taxon>Pseudomonadati</taxon>
        <taxon>Pseudomonadota</taxon>
        <taxon>Alphaproteobacteria</taxon>
        <taxon>Rhodobacterales</taxon>
        <taxon>Roseobacteraceae</taxon>
        <taxon>Poseidonocella</taxon>
    </lineage>
</organism>
<evidence type="ECO:0000313" key="4">
    <source>
        <dbReference type="Proteomes" id="UP000199302"/>
    </source>
</evidence>
<feature type="region of interest" description="Disordered" evidence="2">
    <location>
        <begin position="1"/>
        <end position="74"/>
    </location>
</feature>
<feature type="compositionally biased region" description="Basic and acidic residues" evidence="2">
    <location>
        <begin position="52"/>
        <end position="74"/>
    </location>
</feature>
<protein>
    <recommendedName>
        <fullName evidence="5">DUF1674 domain-containing protein</fullName>
    </recommendedName>
</protein>
<evidence type="ECO:0000256" key="2">
    <source>
        <dbReference type="SAM" id="MobiDB-lite"/>
    </source>
</evidence>
<keyword evidence="4" id="KW-1185">Reference proteome</keyword>
<feature type="compositionally biased region" description="Basic and acidic residues" evidence="2">
    <location>
        <begin position="20"/>
        <end position="42"/>
    </location>
</feature>
<dbReference type="AlphaFoldDB" id="A0A1I6E8Y2"/>
<proteinExistence type="inferred from homology"/>
<dbReference type="Pfam" id="PF07896">
    <property type="entry name" value="DUF1674"/>
    <property type="match status" value="1"/>
</dbReference>
<dbReference type="EMBL" id="FOYI01000008">
    <property type="protein sequence ID" value="SFR14203.1"/>
    <property type="molecule type" value="Genomic_DNA"/>
</dbReference>
<evidence type="ECO:0000256" key="1">
    <source>
        <dbReference type="ARBA" id="ARBA00005701"/>
    </source>
</evidence>
<evidence type="ECO:0000313" key="3">
    <source>
        <dbReference type="EMBL" id="SFR14203.1"/>
    </source>
</evidence>
<dbReference type="InterPro" id="IPR012875">
    <property type="entry name" value="SDHF4"/>
</dbReference>
<reference evidence="3 4" key="1">
    <citation type="submission" date="2016-10" db="EMBL/GenBank/DDBJ databases">
        <authorList>
            <person name="de Groot N.N."/>
        </authorList>
    </citation>
    <scope>NUCLEOTIDE SEQUENCE [LARGE SCALE GENOMIC DNA]</scope>
    <source>
        <strain evidence="4">KMM 9023,NRIC 0796,JCM 17311,KCTC 23692</strain>
    </source>
</reference>